<gene>
    <name evidence="1" type="ORF">Q75_10580</name>
</gene>
<accession>A0A147K6Y2</accession>
<protein>
    <submittedName>
        <fullName evidence="1">RNA polymerase subunit sigma-70</fullName>
    </submittedName>
</protein>
<dbReference type="STRING" id="1150625.Q75_10580"/>
<keyword evidence="2" id="KW-1185">Reference proteome</keyword>
<comment type="caution">
    <text evidence="1">The sequence shown here is derived from an EMBL/GenBank/DDBJ whole genome shotgun (WGS) entry which is preliminary data.</text>
</comment>
<organism evidence="1 2">
    <name type="scientific">Bacillus coahuilensis p1.1.43</name>
    <dbReference type="NCBI Taxonomy" id="1150625"/>
    <lineage>
        <taxon>Bacteria</taxon>
        <taxon>Bacillati</taxon>
        <taxon>Bacillota</taxon>
        <taxon>Bacilli</taxon>
        <taxon>Bacillales</taxon>
        <taxon>Bacillaceae</taxon>
        <taxon>Bacillus</taxon>
    </lineage>
</organism>
<proteinExistence type="predicted"/>
<dbReference type="PATRIC" id="fig|1150625.3.peg.2253"/>
<dbReference type="EMBL" id="LDYG01000032">
    <property type="protein sequence ID" value="KUP05827.1"/>
    <property type="molecule type" value="Genomic_DNA"/>
</dbReference>
<sequence length="58" mass="6850">MRASEKQSMNSLQDRDVFGLDFHHFLEKEKSSNSVELASEFGLSLREVRMLKKKLEEY</sequence>
<reference evidence="1 2" key="1">
    <citation type="journal article" date="2016" name="Front. Microbiol.">
        <title>Microevolution Analysis of Bacillus coahuilensis Unveils Differences in Phosphorus Acquisition Strategies and Their Regulation.</title>
        <authorList>
            <person name="Gomez-Lunar Z."/>
            <person name="Hernandez-Gonzalez I."/>
            <person name="Rodriguez-Torres M.D."/>
            <person name="Souza V."/>
            <person name="Olmedo-Alvarez G."/>
        </authorList>
    </citation>
    <scope>NUCLEOTIDE SEQUENCE [LARGE SCALE GENOMIC DNA]</scope>
    <source>
        <strain evidence="2">p1.1.43</strain>
    </source>
</reference>
<dbReference type="AlphaFoldDB" id="A0A147K6Y2"/>
<evidence type="ECO:0000313" key="1">
    <source>
        <dbReference type="EMBL" id="KUP05827.1"/>
    </source>
</evidence>
<name>A0A147K6Y2_9BACI</name>
<evidence type="ECO:0000313" key="2">
    <source>
        <dbReference type="Proteomes" id="UP000074108"/>
    </source>
</evidence>
<dbReference type="Proteomes" id="UP000074108">
    <property type="component" value="Unassembled WGS sequence"/>
</dbReference>
<dbReference type="OrthoDB" id="2970986at2"/>